<dbReference type="EMBL" id="CP029194">
    <property type="protein sequence ID" value="QES18530.1"/>
    <property type="molecule type" value="Genomic_DNA"/>
</dbReference>
<gene>
    <name evidence="7" type="ORF">DEJ46_05025</name>
</gene>
<reference evidence="7 8" key="1">
    <citation type="submission" date="2018-05" db="EMBL/GenBank/DDBJ databases">
        <title>Streptomyces venezuelae.</title>
        <authorList>
            <person name="Kim W."/>
            <person name="Lee N."/>
            <person name="Cho B.-K."/>
        </authorList>
    </citation>
    <scope>NUCLEOTIDE SEQUENCE [LARGE SCALE GENOMIC DNA]</scope>
    <source>
        <strain evidence="7 8">ATCC 15068</strain>
    </source>
</reference>
<evidence type="ECO:0000313" key="8">
    <source>
        <dbReference type="Proteomes" id="UP000324106"/>
    </source>
</evidence>
<keyword evidence="4" id="KW-0564">Palmitate</keyword>
<proteinExistence type="predicted"/>
<dbReference type="Pfam" id="PF01547">
    <property type="entry name" value="SBP_bac_1"/>
    <property type="match status" value="1"/>
</dbReference>
<dbReference type="PANTHER" id="PTHR43649">
    <property type="entry name" value="ARABINOSE-BINDING PROTEIN-RELATED"/>
    <property type="match status" value="1"/>
</dbReference>
<dbReference type="Gene3D" id="3.40.190.10">
    <property type="entry name" value="Periplasmic binding protein-like II"/>
    <property type="match status" value="3"/>
</dbReference>
<name>A0A5P2ALQ1_STRVZ</name>
<feature type="chain" id="PRO_5038511665" evidence="6">
    <location>
        <begin position="25"/>
        <end position="439"/>
    </location>
</feature>
<evidence type="ECO:0000256" key="1">
    <source>
        <dbReference type="ARBA" id="ARBA00022475"/>
    </source>
</evidence>
<accession>A0A5P2ALQ1</accession>
<evidence type="ECO:0000256" key="2">
    <source>
        <dbReference type="ARBA" id="ARBA00022729"/>
    </source>
</evidence>
<organism evidence="7 8">
    <name type="scientific">Streptomyces venezuelae</name>
    <dbReference type="NCBI Taxonomy" id="54571"/>
    <lineage>
        <taxon>Bacteria</taxon>
        <taxon>Bacillati</taxon>
        <taxon>Actinomycetota</taxon>
        <taxon>Actinomycetes</taxon>
        <taxon>Kitasatosporales</taxon>
        <taxon>Streptomycetaceae</taxon>
        <taxon>Streptomyces</taxon>
    </lineage>
</organism>
<keyword evidence="2 6" id="KW-0732">Signal</keyword>
<dbReference type="InterPro" id="IPR050490">
    <property type="entry name" value="Bact_solute-bd_prot1"/>
</dbReference>
<evidence type="ECO:0000256" key="5">
    <source>
        <dbReference type="ARBA" id="ARBA00023288"/>
    </source>
</evidence>
<protein>
    <submittedName>
        <fullName evidence="7">Sugar ABC transporter substrate-binding protein</fullName>
    </submittedName>
</protein>
<dbReference type="PROSITE" id="PS51257">
    <property type="entry name" value="PROKAR_LIPOPROTEIN"/>
    <property type="match status" value="1"/>
</dbReference>
<evidence type="ECO:0000313" key="7">
    <source>
        <dbReference type="EMBL" id="QES18530.1"/>
    </source>
</evidence>
<keyword evidence="1" id="KW-1003">Cell membrane</keyword>
<evidence type="ECO:0000256" key="4">
    <source>
        <dbReference type="ARBA" id="ARBA00023139"/>
    </source>
</evidence>
<dbReference type="PANTHER" id="PTHR43649:SF33">
    <property type="entry name" value="POLYGALACTURONAN_RHAMNOGALACTURONAN-BINDING PROTEIN YTCQ"/>
    <property type="match status" value="1"/>
</dbReference>
<keyword evidence="5" id="KW-0449">Lipoprotein</keyword>
<dbReference type="InterPro" id="IPR006059">
    <property type="entry name" value="SBP"/>
</dbReference>
<sequence length="439" mass="46360">MPHLTRRSLAAATAVLLGATALTACGSADSDSGDKAGAESGPVSLTYWAWAPGMDKVAALWNAKHPDIKVTVQKQASGDDLVTKIITAAKAHKAPDLVQAEYQALPTLVSNDALADIAQEVHGVKGKFAPGIWQQTTFGGEAVYALPQDSGPLMFFYREDLFKQYGLTVPTTWDEFAETARAVKKKSPKKSLTTFSANDSGLFAGLSQQAGAKWWTFEGEAWKVAIDDAATKKVTDFWGGLVAEGAVDNQPMYTPAWNKALNTGEQLAWVSAVWAPGTLTTAAPDTKGKWAMAPLPQWNKGENATGSWGGSSTAVTTDSKHKAAAAKFATWLNTDPEALAALVKESGIYPAATAAQTSGALAKAPDYFANQPDFYTRAAQIAKTTAPAAWGPNVNVAYTSFKDQFGKAAKSKSGFPAALTAMQDATVADLKKQGFEVAK</sequence>
<evidence type="ECO:0000256" key="3">
    <source>
        <dbReference type="ARBA" id="ARBA00023136"/>
    </source>
</evidence>
<dbReference type="OrthoDB" id="2515046at2"/>
<evidence type="ECO:0000256" key="6">
    <source>
        <dbReference type="SAM" id="SignalP"/>
    </source>
</evidence>
<feature type="signal peptide" evidence="6">
    <location>
        <begin position="1"/>
        <end position="24"/>
    </location>
</feature>
<dbReference type="Proteomes" id="UP000324106">
    <property type="component" value="Chromosome"/>
</dbReference>
<dbReference type="SUPFAM" id="SSF53850">
    <property type="entry name" value="Periplasmic binding protein-like II"/>
    <property type="match status" value="1"/>
</dbReference>
<keyword evidence="3" id="KW-0472">Membrane</keyword>
<dbReference type="RefSeq" id="WP_150264352.1">
    <property type="nucleotide sequence ID" value="NZ_CP029194.1"/>
</dbReference>
<dbReference type="AlphaFoldDB" id="A0A5P2ALQ1"/>